<protein>
    <recommendedName>
        <fullName evidence="2">GPI inositol-deacylase PGAP1-like alpha/beta domain-containing protein</fullName>
    </recommendedName>
</protein>
<keyword evidence="4" id="KW-1185">Reference proteome</keyword>
<name>A0A849HCU0_9MICO</name>
<dbReference type="GO" id="GO:0016788">
    <property type="term" value="F:hydrolase activity, acting on ester bonds"/>
    <property type="evidence" value="ECO:0007669"/>
    <property type="project" value="InterPro"/>
</dbReference>
<sequence length="479" mass="49303">MGIDVSGGSGGTSVGLEDLLAAAASLHSAGGELGEALARVVAGVVASDLAQSHPLSPATAAWAETAIARATGPTGLVSDVAALEGLAELTRGAVAAYRASEATVTAGLQTAREGLMVLVGQQVAGLVVASMVLEAKGVDVAAVTDRALFEAPQVADLGGSTAGLALGLATNPLTAPLLRPGLAGRDDADRGLDGGPAGPDELGLRVLADSAGAWGLLDDSGRAVVEPEPAPGPGARAPVDLASLARDQARLSDAEDYPGRVRVVEVPQERGSAWLVEISGTQVWDPRAGESAHDVTTDVRLMAQESTVLADGVQQALAEAQAASGRDTTAEPVLLAGHSLGGMVAAGLASSPAFRTRHGRVSVVTMGSPVSRMPVPAEVSVLALQHTQDVVPRLDGRADPDRRSWVTVTRDLRGDADVSRTVRGAHDSREYVQTAQEADRSVDPSLRDWRESHQQFFEPAPGREPTIRDYRIERLKDGP</sequence>
<feature type="region of interest" description="Disordered" evidence="1">
    <location>
        <begin position="180"/>
        <end position="201"/>
    </location>
</feature>
<dbReference type="Pfam" id="PF07819">
    <property type="entry name" value="PGAP1"/>
    <property type="match status" value="1"/>
</dbReference>
<dbReference type="SUPFAM" id="SSF53474">
    <property type="entry name" value="alpha/beta-Hydrolases"/>
    <property type="match status" value="1"/>
</dbReference>
<gene>
    <name evidence="3" type="ORF">HJG52_16365</name>
</gene>
<reference evidence="3 4" key="1">
    <citation type="submission" date="2020-04" db="EMBL/GenBank/DDBJ databases">
        <title>Knoellia sp. isolate from air conditioner.</title>
        <authorList>
            <person name="Chea S."/>
            <person name="Kim D.-U."/>
        </authorList>
    </citation>
    <scope>NUCLEOTIDE SEQUENCE [LARGE SCALE GENOMIC DNA]</scope>
    <source>
        <strain evidence="3 4">DB2414S</strain>
    </source>
</reference>
<comment type="caution">
    <text evidence="3">The sequence shown here is derived from an EMBL/GenBank/DDBJ whole genome shotgun (WGS) entry which is preliminary data.</text>
</comment>
<feature type="region of interest" description="Disordered" evidence="1">
    <location>
        <begin position="455"/>
        <end position="479"/>
    </location>
</feature>
<evidence type="ECO:0000259" key="2">
    <source>
        <dbReference type="Pfam" id="PF07819"/>
    </source>
</evidence>
<feature type="domain" description="GPI inositol-deacylase PGAP1-like alpha/beta" evidence="2">
    <location>
        <begin position="313"/>
        <end position="393"/>
    </location>
</feature>
<dbReference type="RefSeq" id="WP_171244695.1">
    <property type="nucleotide sequence ID" value="NZ_JABEPQ010000004.1"/>
</dbReference>
<evidence type="ECO:0000256" key="1">
    <source>
        <dbReference type="SAM" id="MobiDB-lite"/>
    </source>
</evidence>
<dbReference type="Gene3D" id="3.40.50.1820">
    <property type="entry name" value="alpha/beta hydrolase"/>
    <property type="match status" value="1"/>
</dbReference>
<evidence type="ECO:0000313" key="3">
    <source>
        <dbReference type="EMBL" id="NNM47566.1"/>
    </source>
</evidence>
<organism evidence="3 4">
    <name type="scientific">Knoellia koreensis</name>
    <dbReference type="NCBI Taxonomy" id="2730921"/>
    <lineage>
        <taxon>Bacteria</taxon>
        <taxon>Bacillati</taxon>
        <taxon>Actinomycetota</taxon>
        <taxon>Actinomycetes</taxon>
        <taxon>Micrococcales</taxon>
        <taxon>Intrasporangiaceae</taxon>
        <taxon>Knoellia</taxon>
    </lineage>
</organism>
<dbReference type="Proteomes" id="UP000588586">
    <property type="component" value="Unassembled WGS sequence"/>
</dbReference>
<dbReference type="InterPro" id="IPR029058">
    <property type="entry name" value="AB_hydrolase_fold"/>
</dbReference>
<feature type="compositionally biased region" description="Basic and acidic residues" evidence="1">
    <location>
        <begin position="465"/>
        <end position="479"/>
    </location>
</feature>
<evidence type="ECO:0000313" key="4">
    <source>
        <dbReference type="Proteomes" id="UP000588586"/>
    </source>
</evidence>
<proteinExistence type="predicted"/>
<dbReference type="AlphaFoldDB" id="A0A849HCU0"/>
<dbReference type="InterPro" id="IPR012908">
    <property type="entry name" value="PGAP1-ab_dom-like"/>
</dbReference>
<dbReference type="EMBL" id="JABEPQ010000004">
    <property type="protein sequence ID" value="NNM47566.1"/>
    <property type="molecule type" value="Genomic_DNA"/>
</dbReference>
<accession>A0A849HCU0</accession>